<accession>A0A9N9Z1W4</accession>
<evidence type="ECO:0000313" key="5">
    <source>
        <dbReference type="Proteomes" id="UP000775872"/>
    </source>
</evidence>
<reference evidence="5" key="1">
    <citation type="submission" date="2019-06" db="EMBL/GenBank/DDBJ databases">
        <authorList>
            <person name="Broberg M."/>
        </authorList>
    </citation>
    <scope>NUCLEOTIDE SEQUENCE [LARGE SCALE GENOMIC DNA]</scope>
</reference>
<dbReference type="OrthoDB" id="411064at2759"/>
<comment type="caution">
    <text evidence="4">The sequence shown here is derived from an EMBL/GenBank/DDBJ whole genome shotgun (WGS) entry which is preliminary data.</text>
</comment>
<dbReference type="Gene3D" id="3.90.850.10">
    <property type="entry name" value="Fumarylacetoacetase-like, C-terminal domain"/>
    <property type="match status" value="1"/>
</dbReference>
<dbReference type="GO" id="GO:0046872">
    <property type="term" value="F:metal ion binding"/>
    <property type="evidence" value="ECO:0007669"/>
    <property type="project" value="UniProtKB-KW"/>
</dbReference>
<comment type="similarity">
    <text evidence="1">Belongs to the FAH family.</text>
</comment>
<dbReference type="AlphaFoldDB" id="A0A9N9Z1W4"/>
<sequence>MELAAGFKRLVRFVGKDSAQILIGQPVKDDLDIGIALRQGQDVVVDVFSGLSVLNPGVKTRRTEYIGRILSPLAQHEVGTIRCIGLNYNQHAKEVGMEPPSIPTLFMKPSTAIGDPWPAQSILPRLTQVDDCGDFESELAVVIGKMAKNVSEAEAMDYVLGYTAANDISSRTSQLNQSQWSFSKGFDGSCPIGKYIQHFGHEHSSLTTRVGPTLVSTSIIPDPAKLWIRGLKNNTVLQDCGIRSDMIFSIPKLVSFLSQSTTLLPGTIIITGTPAGVGMGRKPKETLRDGDEFAVEILPHVGTLVNVFVNE</sequence>
<evidence type="ECO:0000256" key="1">
    <source>
        <dbReference type="ARBA" id="ARBA00010211"/>
    </source>
</evidence>
<evidence type="ECO:0000313" key="4">
    <source>
        <dbReference type="EMBL" id="CAH0047625.1"/>
    </source>
</evidence>
<organism evidence="4 5">
    <name type="scientific">Clonostachys solani</name>
    <dbReference type="NCBI Taxonomy" id="160281"/>
    <lineage>
        <taxon>Eukaryota</taxon>
        <taxon>Fungi</taxon>
        <taxon>Dikarya</taxon>
        <taxon>Ascomycota</taxon>
        <taxon>Pezizomycotina</taxon>
        <taxon>Sordariomycetes</taxon>
        <taxon>Hypocreomycetidae</taxon>
        <taxon>Hypocreales</taxon>
        <taxon>Bionectriaceae</taxon>
        <taxon>Clonostachys</taxon>
    </lineage>
</organism>
<dbReference type="InterPro" id="IPR036663">
    <property type="entry name" value="Fumarylacetoacetase_C_sf"/>
</dbReference>
<dbReference type="GO" id="GO:0018773">
    <property type="term" value="F:acetylpyruvate hydrolase activity"/>
    <property type="evidence" value="ECO:0007669"/>
    <property type="project" value="TreeGrafter"/>
</dbReference>
<name>A0A9N9Z1W4_9HYPO</name>
<gene>
    <name evidence="4" type="ORF">CSOL1703_00013640</name>
</gene>
<dbReference type="EMBL" id="CABFOC020000031">
    <property type="protein sequence ID" value="CAH0047625.1"/>
    <property type="molecule type" value="Genomic_DNA"/>
</dbReference>
<evidence type="ECO:0000259" key="3">
    <source>
        <dbReference type="Pfam" id="PF01557"/>
    </source>
</evidence>
<evidence type="ECO:0000256" key="2">
    <source>
        <dbReference type="ARBA" id="ARBA00022723"/>
    </source>
</evidence>
<feature type="domain" description="Fumarylacetoacetase-like C-terminal" evidence="3">
    <location>
        <begin position="80"/>
        <end position="308"/>
    </location>
</feature>
<dbReference type="PANTHER" id="PTHR11820">
    <property type="entry name" value="ACYLPYRUVASE"/>
    <property type="match status" value="1"/>
</dbReference>
<dbReference type="PANTHER" id="PTHR11820:SF7">
    <property type="entry name" value="ACYLPYRUVASE FAHD1, MITOCHONDRIAL"/>
    <property type="match status" value="1"/>
</dbReference>
<dbReference type="Proteomes" id="UP000775872">
    <property type="component" value="Unassembled WGS sequence"/>
</dbReference>
<dbReference type="InterPro" id="IPR011234">
    <property type="entry name" value="Fumarylacetoacetase-like_C"/>
</dbReference>
<protein>
    <recommendedName>
        <fullName evidence="3">Fumarylacetoacetase-like C-terminal domain-containing protein</fullName>
    </recommendedName>
</protein>
<dbReference type="Pfam" id="PF01557">
    <property type="entry name" value="FAA_hydrolase"/>
    <property type="match status" value="1"/>
</dbReference>
<reference evidence="4 5" key="2">
    <citation type="submission" date="2021-10" db="EMBL/GenBank/DDBJ databases">
        <authorList>
            <person name="Piombo E."/>
        </authorList>
    </citation>
    <scope>NUCLEOTIDE SEQUENCE [LARGE SCALE GENOMIC DNA]</scope>
</reference>
<proteinExistence type="inferred from homology"/>
<keyword evidence="2" id="KW-0479">Metal-binding</keyword>
<keyword evidence="5" id="KW-1185">Reference proteome</keyword>
<dbReference type="SUPFAM" id="SSF56529">
    <property type="entry name" value="FAH"/>
    <property type="match status" value="1"/>
</dbReference>